<evidence type="ECO:0000313" key="4">
    <source>
        <dbReference type="Proteomes" id="UP000094527"/>
    </source>
</evidence>
<reference evidence="3 4" key="1">
    <citation type="journal article" date="2016" name="Genome Biol. Evol.">
        <title>Gene Family Evolution Reflects Adaptation to Soil Environmental Stressors in the Genome of the Collembolan Orchesella cincta.</title>
        <authorList>
            <person name="Faddeeva-Vakhrusheva A."/>
            <person name="Derks M.F."/>
            <person name="Anvar S.Y."/>
            <person name="Agamennone V."/>
            <person name="Suring W."/>
            <person name="Smit S."/>
            <person name="van Straalen N.M."/>
            <person name="Roelofs D."/>
        </authorList>
    </citation>
    <scope>NUCLEOTIDE SEQUENCE [LARGE SCALE GENOMIC DNA]</scope>
    <source>
        <tissue evidence="3">Mixed pool</tissue>
    </source>
</reference>
<dbReference type="SUPFAM" id="SSF47986">
    <property type="entry name" value="DEATH domain"/>
    <property type="match status" value="1"/>
</dbReference>
<gene>
    <name evidence="3" type="ORF">Ocin01_19392</name>
</gene>
<accession>A0A1D2M2T6</accession>
<dbReference type="GO" id="GO:0042981">
    <property type="term" value="P:regulation of apoptotic process"/>
    <property type="evidence" value="ECO:0007669"/>
    <property type="project" value="InterPro"/>
</dbReference>
<evidence type="ECO:0000259" key="2">
    <source>
        <dbReference type="PROSITE" id="PS50209"/>
    </source>
</evidence>
<feature type="compositionally biased region" description="Basic and acidic residues" evidence="1">
    <location>
        <begin position="220"/>
        <end position="233"/>
    </location>
</feature>
<dbReference type="Gene3D" id="1.10.533.10">
    <property type="entry name" value="Death Domain, Fas"/>
    <property type="match status" value="1"/>
</dbReference>
<dbReference type="InterPro" id="IPR011029">
    <property type="entry name" value="DEATH-like_dom_sf"/>
</dbReference>
<comment type="caution">
    <text evidence="3">The sequence shown here is derived from an EMBL/GenBank/DDBJ whole genome shotgun (WGS) entry which is preliminary data.</text>
</comment>
<proteinExistence type="predicted"/>
<feature type="domain" description="CARD" evidence="2">
    <location>
        <begin position="1"/>
        <end position="68"/>
    </location>
</feature>
<dbReference type="Proteomes" id="UP000094527">
    <property type="component" value="Unassembled WGS sequence"/>
</dbReference>
<sequence length="270" mass="31001">MEDWKKKIIMNNREKLIQATSCSYTLLAKLLLGGILNEDDFEQLVNLRSNRKSQSELLYELVLARERGFEMLLKSLNEDEPGGWLRRYSNPSTANKPVRVEITRLWELEEKPLLHCATFTQLRKLFHELVANEVKIGKNESLKSRDKWGSSVLHNAVLCRSCAVVPHNFNGFWSEPEAGEQPARYRAAPRCEAWQPGALYLFISQGCDVKARNGWGHPASRSDQRQEPARDRTQPPQARGRRHAMNSGMQETTDDPHIQDIYDSFHSGGW</sequence>
<evidence type="ECO:0000313" key="3">
    <source>
        <dbReference type="EMBL" id="ODM87288.1"/>
    </source>
</evidence>
<dbReference type="AlphaFoldDB" id="A0A1D2M2T6"/>
<dbReference type="PROSITE" id="PS50209">
    <property type="entry name" value="CARD"/>
    <property type="match status" value="1"/>
</dbReference>
<dbReference type="EMBL" id="LJIJ01005667">
    <property type="protein sequence ID" value="ODM87288.1"/>
    <property type="molecule type" value="Genomic_DNA"/>
</dbReference>
<name>A0A1D2M2T6_ORCCI</name>
<keyword evidence="4" id="KW-1185">Reference proteome</keyword>
<protein>
    <recommendedName>
        <fullName evidence="2">CARD domain-containing protein</fullName>
    </recommendedName>
</protein>
<feature type="region of interest" description="Disordered" evidence="1">
    <location>
        <begin position="214"/>
        <end position="270"/>
    </location>
</feature>
<organism evidence="3 4">
    <name type="scientific">Orchesella cincta</name>
    <name type="common">Springtail</name>
    <name type="synonym">Podura cincta</name>
    <dbReference type="NCBI Taxonomy" id="48709"/>
    <lineage>
        <taxon>Eukaryota</taxon>
        <taxon>Metazoa</taxon>
        <taxon>Ecdysozoa</taxon>
        <taxon>Arthropoda</taxon>
        <taxon>Hexapoda</taxon>
        <taxon>Collembola</taxon>
        <taxon>Entomobryomorpha</taxon>
        <taxon>Entomobryoidea</taxon>
        <taxon>Orchesellidae</taxon>
        <taxon>Orchesellinae</taxon>
        <taxon>Orchesella</taxon>
    </lineage>
</organism>
<evidence type="ECO:0000256" key="1">
    <source>
        <dbReference type="SAM" id="MobiDB-lite"/>
    </source>
</evidence>
<dbReference type="InterPro" id="IPR001315">
    <property type="entry name" value="CARD"/>
</dbReference>